<dbReference type="Gene3D" id="3.40.50.720">
    <property type="entry name" value="NAD(P)-binding Rossmann-like Domain"/>
    <property type="match status" value="1"/>
</dbReference>
<keyword evidence="5" id="KW-1185">Reference proteome</keyword>
<evidence type="ECO:0000313" key="4">
    <source>
        <dbReference type="EMBL" id="AOS45919.1"/>
    </source>
</evidence>
<dbReference type="PANTHER" id="PTHR43818">
    <property type="entry name" value="BCDNA.GH03377"/>
    <property type="match status" value="1"/>
</dbReference>
<dbReference type="InterPro" id="IPR055170">
    <property type="entry name" value="GFO_IDH_MocA-like_dom"/>
</dbReference>
<evidence type="ECO:0000259" key="2">
    <source>
        <dbReference type="Pfam" id="PF01408"/>
    </source>
</evidence>
<dbReference type="Pfam" id="PF01408">
    <property type="entry name" value="GFO_IDH_MocA"/>
    <property type="match status" value="1"/>
</dbReference>
<organism evidence="4 5">
    <name type="scientific">Lacunisphaera limnophila</name>
    <dbReference type="NCBI Taxonomy" id="1838286"/>
    <lineage>
        <taxon>Bacteria</taxon>
        <taxon>Pseudomonadati</taxon>
        <taxon>Verrucomicrobiota</taxon>
        <taxon>Opitutia</taxon>
        <taxon>Opitutales</taxon>
        <taxon>Opitutaceae</taxon>
        <taxon>Lacunisphaera</taxon>
    </lineage>
</organism>
<dbReference type="AlphaFoldDB" id="A0A1D8AYE1"/>
<dbReference type="PATRIC" id="fig|1838286.3.peg.3019"/>
<dbReference type="InterPro" id="IPR036291">
    <property type="entry name" value="NAD(P)-bd_dom_sf"/>
</dbReference>
<gene>
    <name evidence="4" type="primary">gfo_6</name>
    <name evidence="4" type="ORF">Verru16b_03010</name>
</gene>
<dbReference type="InterPro" id="IPR050463">
    <property type="entry name" value="Gfo/Idh/MocA_oxidrdct_glycsds"/>
</dbReference>
<name>A0A1D8AYE1_9BACT</name>
<dbReference type="EMBL" id="CP016094">
    <property type="protein sequence ID" value="AOS45919.1"/>
    <property type="molecule type" value="Genomic_DNA"/>
</dbReference>
<evidence type="ECO:0000256" key="1">
    <source>
        <dbReference type="ARBA" id="ARBA00023002"/>
    </source>
</evidence>
<reference evidence="4 5" key="1">
    <citation type="submission" date="2016-06" db="EMBL/GenBank/DDBJ databases">
        <title>Three novel species with peptidoglycan cell walls form the new genus Lacunisphaera gen. nov. in the family Opitutaceae of the verrucomicrobial subdivision 4.</title>
        <authorList>
            <person name="Rast P."/>
            <person name="Gloeckner I."/>
            <person name="Jogler M."/>
            <person name="Boedeker C."/>
            <person name="Jeske O."/>
            <person name="Wiegand S."/>
            <person name="Reinhardt R."/>
            <person name="Schumann P."/>
            <person name="Rohde M."/>
            <person name="Spring S."/>
            <person name="Gloeckner F.O."/>
            <person name="Jogler C."/>
        </authorList>
    </citation>
    <scope>NUCLEOTIDE SEQUENCE [LARGE SCALE GENOMIC DNA]</scope>
    <source>
        <strain evidence="4 5">IG16b</strain>
    </source>
</reference>
<dbReference type="Proteomes" id="UP000095228">
    <property type="component" value="Chromosome"/>
</dbReference>
<proteinExistence type="predicted"/>
<dbReference type="KEGG" id="obg:Verru16b_03010"/>
<evidence type="ECO:0000259" key="3">
    <source>
        <dbReference type="Pfam" id="PF22725"/>
    </source>
</evidence>
<dbReference type="SUPFAM" id="SSF51735">
    <property type="entry name" value="NAD(P)-binding Rossmann-fold domains"/>
    <property type="match status" value="1"/>
</dbReference>
<dbReference type="EC" id="1.1.99.28" evidence="4"/>
<dbReference type="RefSeq" id="WP_069963016.1">
    <property type="nucleotide sequence ID" value="NZ_CP016094.1"/>
</dbReference>
<evidence type="ECO:0000313" key="5">
    <source>
        <dbReference type="Proteomes" id="UP000095228"/>
    </source>
</evidence>
<dbReference type="GO" id="GO:0047061">
    <property type="term" value="F:glucose-fructose oxidoreductase activity"/>
    <property type="evidence" value="ECO:0007669"/>
    <property type="project" value="UniProtKB-EC"/>
</dbReference>
<keyword evidence="1 4" id="KW-0560">Oxidoreductase</keyword>
<dbReference type="Gene3D" id="3.30.360.10">
    <property type="entry name" value="Dihydrodipicolinate Reductase, domain 2"/>
    <property type="match status" value="1"/>
</dbReference>
<dbReference type="Pfam" id="PF22725">
    <property type="entry name" value="GFO_IDH_MocA_C3"/>
    <property type="match status" value="1"/>
</dbReference>
<dbReference type="OrthoDB" id="9815825at2"/>
<accession>A0A1D8AYE1</accession>
<feature type="domain" description="GFO/IDH/MocA-like oxidoreductase" evidence="3">
    <location>
        <begin position="140"/>
        <end position="258"/>
    </location>
</feature>
<dbReference type="STRING" id="1838286.Verru16b_03010"/>
<dbReference type="SUPFAM" id="SSF55347">
    <property type="entry name" value="Glyceraldehyde-3-phosphate dehydrogenase-like, C-terminal domain"/>
    <property type="match status" value="1"/>
</dbReference>
<dbReference type="PANTHER" id="PTHR43818:SF11">
    <property type="entry name" value="BCDNA.GH03377"/>
    <property type="match status" value="1"/>
</dbReference>
<protein>
    <submittedName>
        <fullName evidence="4">Glucose--fructose oxidoreductase</fullName>
        <ecNumber evidence="4">1.1.99.28</ecNumber>
    </submittedName>
</protein>
<sequence length="346" mass="37540">MLSPQFQGRALVRWGIIGCGDVTEQKSGPGFRHARDSALVAVMRRNGALAADYARRHQVPRWYDDAARLLADPEVDAVCIATPPDTHAHYALLAAAAGKPAYVEKPMARHTPECDRMIAAFAAAGQKLFVAYYRRSLPRWQRVQELIAAQELGRLTGVHYRLAMPKHHGPHAWRTCVEQAGGGHFLDLASHALDLIDFLVGPLQAVHGHAANLASSYAAEDCVTGSFLAGEVPGTIACNFAAALPDEQLTITGTKGEVRVTVLGHEPVVVETAAGLQRWDMPPPPHIAQPLIQACVDDLLGRDTAPSTGETARRTSAVMDTLLGAYYGGRQDEFWLRPETWPGRRG</sequence>
<feature type="domain" description="Gfo/Idh/MocA-like oxidoreductase N-terminal" evidence="2">
    <location>
        <begin position="12"/>
        <end position="132"/>
    </location>
</feature>
<dbReference type="InterPro" id="IPR000683">
    <property type="entry name" value="Gfo/Idh/MocA-like_OxRdtase_N"/>
</dbReference>
<dbReference type="GO" id="GO:0000166">
    <property type="term" value="F:nucleotide binding"/>
    <property type="evidence" value="ECO:0007669"/>
    <property type="project" value="InterPro"/>
</dbReference>